<reference evidence="2" key="1">
    <citation type="journal article" date="2020" name="Phytopathology">
        <title>Genome sequence of the chestnut blight fungus Cryphonectria parasitica EP155: A fundamental resource for an archetypical invasive plant pathogen.</title>
        <authorList>
            <person name="Crouch J.A."/>
            <person name="Dawe A."/>
            <person name="Aerts A."/>
            <person name="Barry K."/>
            <person name="Churchill A.C.L."/>
            <person name="Grimwood J."/>
            <person name="Hillman B."/>
            <person name="Milgroom M.G."/>
            <person name="Pangilinan J."/>
            <person name="Smith M."/>
            <person name="Salamov A."/>
            <person name="Schmutz J."/>
            <person name="Yadav J."/>
            <person name="Grigoriev I.V."/>
            <person name="Nuss D."/>
        </authorList>
    </citation>
    <scope>NUCLEOTIDE SEQUENCE</scope>
    <source>
        <strain evidence="2">EP155</strain>
    </source>
</reference>
<proteinExistence type="predicted"/>
<comment type="caution">
    <text evidence="2">The sequence shown here is derived from an EMBL/GenBank/DDBJ whole genome shotgun (WGS) entry which is preliminary data.</text>
</comment>
<feature type="signal peptide" evidence="1">
    <location>
        <begin position="1"/>
        <end position="23"/>
    </location>
</feature>
<dbReference type="RefSeq" id="XP_040771126.1">
    <property type="nucleotide sequence ID" value="XM_040925892.1"/>
</dbReference>
<evidence type="ECO:0000313" key="3">
    <source>
        <dbReference type="Proteomes" id="UP000803844"/>
    </source>
</evidence>
<keyword evidence="3" id="KW-1185">Reference proteome</keyword>
<evidence type="ECO:0000256" key="1">
    <source>
        <dbReference type="SAM" id="SignalP"/>
    </source>
</evidence>
<dbReference type="AlphaFoldDB" id="A0A9P4XRF6"/>
<dbReference type="Proteomes" id="UP000803844">
    <property type="component" value="Unassembled WGS sequence"/>
</dbReference>
<dbReference type="EMBL" id="MU032353">
    <property type="protein sequence ID" value="KAF3760147.1"/>
    <property type="molecule type" value="Genomic_DNA"/>
</dbReference>
<keyword evidence="1" id="KW-0732">Signal</keyword>
<feature type="chain" id="PRO_5040205366" evidence="1">
    <location>
        <begin position="24"/>
        <end position="100"/>
    </location>
</feature>
<protein>
    <submittedName>
        <fullName evidence="2">Uncharacterized protein</fullName>
    </submittedName>
</protein>
<name>A0A9P4XRF6_CRYP1</name>
<dbReference type="GeneID" id="63843021"/>
<accession>A0A9P4XRF6</accession>
<organism evidence="2 3">
    <name type="scientific">Cryphonectria parasitica (strain ATCC 38755 / EP155)</name>
    <dbReference type="NCBI Taxonomy" id="660469"/>
    <lineage>
        <taxon>Eukaryota</taxon>
        <taxon>Fungi</taxon>
        <taxon>Dikarya</taxon>
        <taxon>Ascomycota</taxon>
        <taxon>Pezizomycotina</taxon>
        <taxon>Sordariomycetes</taxon>
        <taxon>Sordariomycetidae</taxon>
        <taxon>Diaporthales</taxon>
        <taxon>Cryphonectriaceae</taxon>
        <taxon>Cryphonectria-Endothia species complex</taxon>
        <taxon>Cryphonectria</taxon>
    </lineage>
</organism>
<evidence type="ECO:0000313" key="2">
    <source>
        <dbReference type="EMBL" id="KAF3760147.1"/>
    </source>
</evidence>
<gene>
    <name evidence="2" type="ORF">M406DRAFT_75694</name>
</gene>
<sequence length="100" mass="10370">MMPSFTNAVVLALCLGALPSTFGSPTGNREITARAKSYTVTCPAVTKVLGGKTETILTAAAAKTKCTGAAYGYNCNLEGMIGWTERPNKEECGGCKCSLV</sequence>